<comment type="caution">
    <text evidence="1">The sequence shown here is derived from an EMBL/GenBank/DDBJ whole genome shotgun (WGS) entry which is preliminary data.</text>
</comment>
<evidence type="ECO:0000313" key="2">
    <source>
        <dbReference type="Proteomes" id="UP001054252"/>
    </source>
</evidence>
<dbReference type="PROSITE" id="PS51257">
    <property type="entry name" value="PROKAR_LIPOPROTEIN"/>
    <property type="match status" value="1"/>
</dbReference>
<evidence type="ECO:0000313" key="1">
    <source>
        <dbReference type="EMBL" id="GKV16187.1"/>
    </source>
</evidence>
<proteinExistence type="predicted"/>
<dbReference type="Proteomes" id="UP001054252">
    <property type="component" value="Unassembled WGS sequence"/>
</dbReference>
<gene>
    <name evidence="1" type="ORF">SLEP1_g26868</name>
</gene>
<name>A0AAV5JX67_9ROSI</name>
<keyword evidence="2" id="KW-1185">Reference proteome</keyword>
<accession>A0AAV5JX67</accession>
<dbReference type="AlphaFoldDB" id="A0AAV5JX67"/>
<sequence>MVRAFLAFGWAGLGCGCNREPSRAVVENRLLKAAASSDEMEVQRAGSRSCSWLYGQKFEDHSLARAEKRCKAGSNFAAGCLHQAGFRWLRRTQPAGSRRNPACSVSLEPSLAGFDETQIYLVLSNPARLGPVEPSLARSPLLGSDKTQQAGFRRTLLGLVEPSQAGFPKRLGFPKPNLGSNEPCWVLSNLVLLGFPEPSCWVCQDPTGFR</sequence>
<reference evidence="1 2" key="1">
    <citation type="journal article" date="2021" name="Commun. Biol.">
        <title>The genome of Shorea leprosula (Dipterocarpaceae) highlights the ecological relevance of drought in aseasonal tropical rainforests.</title>
        <authorList>
            <person name="Ng K.K.S."/>
            <person name="Kobayashi M.J."/>
            <person name="Fawcett J.A."/>
            <person name="Hatakeyama M."/>
            <person name="Paape T."/>
            <person name="Ng C.H."/>
            <person name="Ang C.C."/>
            <person name="Tnah L.H."/>
            <person name="Lee C.T."/>
            <person name="Nishiyama T."/>
            <person name="Sese J."/>
            <person name="O'Brien M.J."/>
            <person name="Copetti D."/>
            <person name="Mohd Noor M.I."/>
            <person name="Ong R.C."/>
            <person name="Putra M."/>
            <person name="Sireger I.Z."/>
            <person name="Indrioko S."/>
            <person name="Kosugi Y."/>
            <person name="Izuno A."/>
            <person name="Isagi Y."/>
            <person name="Lee S.L."/>
            <person name="Shimizu K.K."/>
        </authorList>
    </citation>
    <scope>NUCLEOTIDE SEQUENCE [LARGE SCALE GENOMIC DNA]</scope>
    <source>
        <strain evidence="1">214</strain>
    </source>
</reference>
<protein>
    <submittedName>
        <fullName evidence="1">Uncharacterized protein</fullName>
    </submittedName>
</protein>
<organism evidence="1 2">
    <name type="scientific">Rubroshorea leprosula</name>
    <dbReference type="NCBI Taxonomy" id="152421"/>
    <lineage>
        <taxon>Eukaryota</taxon>
        <taxon>Viridiplantae</taxon>
        <taxon>Streptophyta</taxon>
        <taxon>Embryophyta</taxon>
        <taxon>Tracheophyta</taxon>
        <taxon>Spermatophyta</taxon>
        <taxon>Magnoliopsida</taxon>
        <taxon>eudicotyledons</taxon>
        <taxon>Gunneridae</taxon>
        <taxon>Pentapetalae</taxon>
        <taxon>rosids</taxon>
        <taxon>malvids</taxon>
        <taxon>Malvales</taxon>
        <taxon>Dipterocarpaceae</taxon>
        <taxon>Rubroshorea</taxon>
    </lineage>
</organism>
<dbReference type="EMBL" id="BPVZ01000045">
    <property type="protein sequence ID" value="GKV16187.1"/>
    <property type="molecule type" value="Genomic_DNA"/>
</dbReference>